<evidence type="ECO:0000313" key="2">
    <source>
        <dbReference type="Proteomes" id="UP000009154"/>
    </source>
</evidence>
<reference evidence="1 2" key="1">
    <citation type="journal article" date="2012" name="Appl. Environ. Microbiol.">
        <title>Involvement of two latex-clearing proteins during rubber degradation and insights into the subsequent degradation pathway revealed by the genome sequence of Gordonia polyisoprenivorans strain VH2.</title>
        <authorList>
            <person name="Hiessl S."/>
            <person name="Schuldes J."/>
            <person name="Thurmer A."/>
            <person name="Halbsguth T."/>
            <person name="Broker D."/>
            <person name="Angelov A."/>
            <person name="Liebl W."/>
            <person name="Daniel R."/>
            <person name="Steinbuchel A."/>
        </authorList>
    </citation>
    <scope>NUCLEOTIDE SEQUENCE [LARGE SCALE GENOMIC DNA]</scope>
    <source>
        <strain evidence="2">DSM 44266 / VH2</strain>
    </source>
</reference>
<gene>
    <name evidence="1" type="ordered locus">GPOL_c01510</name>
</gene>
<evidence type="ECO:0000313" key="1">
    <source>
        <dbReference type="EMBL" id="AFA71224.1"/>
    </source>
</evidence>
<dbReference type="EMBL" id="CP003119">
    <property type="protein sequence ID" value="AFA71224.1"/>
    <property type="molecule type" value="Genomic_DNA"/>
</dbReference>
<keyword evidence="2" id="KW-1185">Reference proteome</keyword>
<dbReference type="HOGENOM" id="CLU_1756243_0_0_11"/>
<sequence length="148" mass="16259">MSGSACTSELTMSEVESAVTKRTELLLRSVDVTWAGRVGHTPTAYGSVSSYVTASPEMLVEVDVIEDAGYACATFEVPDSVLAQRLSKVLLDLEFDDDPTIRIHTGTSHPISGHMADTLRVLFDELDRRRVLREYDGPITDDEGRPLE</sequence>
<protein>
    <submittedName>
        <fullName evidence="1">Uncharacterized protein</fullName>
    </submittedName>
</protein>
<dbReference type="eggNOG" id="ENOG5031WB2">
    <property type="taxonomic scope" value="Bacteria"/>
</dbReference>
<organism evidence="1 2">
    <name type="scientific">Gordonia polyisoprenivorans (strain DSM 44266 / VH2)</name>
    <dbReference type="NCBI Taxonomy" id="1112204"/>
    <lineage>
        <taxon>Bacteria</taxon>
        <taxon>Bacillati</taxon>
        <taxon>Actinomycetota</taxon>
        <taxon>Actinomycetes</taxon>
        <taxon>Mycobacteriales</taxon>
        <taxon>Gordoniaceae</taxon>
        <taxon>Gordonia</taxon>
    </lineage>
</organism>
<accession>H6N477</accession>
<dbReference type="STRING" id="1112204.GPOL_c01510"/>
<name>H6N477_GORPV</name>
<dbReference type="Proteomes" id="UP000009154">
    <property type="component" value="Chromosome"/>
</dbReference>
<dbReference type="AlphaFoldDB" id="H6N477"/>
<dbReference type="KEGG" id="gpo:GPOL_c01510"/>
<proteinExistence type="predicted"/>